<evidence type="ECO:0000313" key="3">
    <source>
        <dbReference type="EMBL" id="MBB5040257.1"/>
    </source>
</evidence>
<dbReference type="InterPro" id="IPR011040">
    <property type="entry name" value="Sialidase"/>
</dbReference>
<dbReference type="InterPro" id="IPR016187">
    <property type="entry name" value="CTDL_fold"/>
</dbReference>
<dbReference type="EMBL" id="JACHIF010000012">
    <property type="protein sequence ID" value="MBB5040257.1"/>
    <property type="molecule type" value="Genomic_DNA"/>
</dbReference>
<dbReference type="SUPFAM" id="SSF50939">
    <property type="entry name" value="Sialidases"/>
    <property type="match status" value="1"/>
</dbReference>
<dbReference type="CDD" id="cd15482">
    <property type="entry name" value="Sialidase_non-viral"/>
    <property type="match status" value="1"/>
</dbReference>
<feature type="domain" description="Sulfatase-modifying factor enzyme-like" evidence="1">
    <location>
        <begin position="8"/>
        <end position="254"/>
    </location>
</feature>
<name>A0A7W7YQD6_9BACT</name>
<comment type="caution">
    <text evidence="3">The sequence shown here is derived from an EMBL/GenBank/DDBJ whole genome shotgun (WGS) entry which is preliminary data.</text>
</comment>
<evidence type="ECO:0000259" key="2">
    <source>
        <dbReference type="Pfam" id="PF13088"/>
    </source>
</evidence>
<dbReference type="AlphaFoldDB" id="A0A7W7YQD6"/>
<dbReference type="PANTHER" id="PTHR23150:SF19">
    <property type="entry name" value="FORMYLGLYCINE-GENERATING ENZYME"/>
    <property type="match status" value="1"/>
</dbReference>
<dbReference type="InterPro" id="IPR051043">
    <property type="entry name" value="Sulfatase_Mod_Factor_Kinase"/>
</dbReference>
<dbReference type="GO" id="GO:0120147">
    <property type="term" value="F:formylglycine-generating oxidase activity"/>
    <property type="evidence" value="ECO:0007669"/>
    <property type="project" value="TreeGrafter"/>
</dbReference>
<organism evidence="3 4">
    <name type="scientific">Prosthecobacter dejongeii</name>
    <dbReference type="NCBI Taxonomy" id="48465"/>
    <lineage>
        <taxon>Bacteria</taxon>
        <taxon>Pseudomonadati</taxon>
        <taxon>Verrucomicrobiota</taxon>
        <taxon>Verrucomicrobiia</taxon>
        <taxon>Verrucomicrobiales</taxon>
        <taxon>Verrucomicrobiaceae</taxon>
        <taxon>Prosthecobacter</taxon>
    </lineage>
</organism>
<keyword evidence="4" id="KW-1185">Reference proteome</keyword>
<dbReference type="InterPro" id="IPR036278">
    <property type="entry name" value="Sialidase_sf"/>
</dbReference>
<dbReference type="Gene3D" id="2.120.10.10">
    <property type="match status" value="1"/>
</dbReference>
<gene>
    <name evidence="3" type="ORF">HNQ64_004538</name>
</gene>
<accession>A0A7W7YQD6</accession>
<dbReference type="Gene3D" id="3.90.1580.10">
    <property type="entry name" value="paralog of FGE (formylglycine-generating enzyme)"/>
    <property type="match status" value="1"/>
</dbReference>
<evidence type="ECO:0000259" key="1">
    <source>
        <dbReference type="Pfam" id="PF03781"/>
    </source>
</evidence>
<sequence length="658" mass="73023">MNSLGMRLVVVEAGTFLMGQDGPATDHQMLKHPEKFDDADADEKPAHKVTLSQGFLMGETEVTLGQYRQFKPEHLKGKGNAEDAVTQVSWEEAVAFCDWLSAKEKRPYRLPTEAEWEYACRAGTTTLFHTGDSLPAGFQKWGSDVAFRDRYFAGKPLPAEYRAQVSRDEILRVGLTPANAWGLHDMHGNVAEWCADWHAPYTVAAQMDARGPAAGDFRVFRGGHHSIFSRVLRSANRGAWLPESRSDRIGFRIVQAGPSVGVFSPAPEPPLNAQAVSQSLAKMQATPEDRAVFIGPKPYVKIQPGEVGPLFFRHNHSPSITECPNGDLLAVWYSCANEDGAELSNVASRLRRGAQEWEPASVFWDGPDVNDHAPKIWWDGDKTIYNFVRGLRENLMRTSTDNGATWSKAQIISLPGEFGNQVLRLADSTLVLGHDSRQISLVFSRDAGKTWAFNDVNKQASDFRPGGQGFRYPGIHAPMVQLKDGRIMAISRNDLPEDQAKFQFRTPVSYTADLGKTWTYAASEFPAISTVQRAAMMRLADGAILICSFTDQWSDWKNRKGITFKSTEGEFTGYGLFAALSYDEGQTWPVRRLVTAGGKKQSVNTIDRVEFTQSDTLAEPCGYLAVTQTRDGNIQLVSSKNHYVFNTAWLKALPTVSQ</sequence>
<dbReference type="InterPro" id="IPR042095">
    <property type="entry name" value="SUMF_sf"/>
</dbReference>
<dbReference type="InterPro" id="IPR005532">
    <property type="entry name" value="SUMF_dom"/>
</dbReference>
<dbReference type="SUPFAM" id="SSF56436">
    <property type="entry name" value="C-type lectin-like"/>
    <property type="match status" value="1"/>
</dbReference>
<evidence type="ECO:0000313" key="4">
    <source>
        <dbReference type="Proteomes" id="UP000534294"/>
    </source>
</evidence>
<reference evidence="3 4" key="1">
    <citation type="submission" date="2020-08" db="EMBL/GenBank/DDBJ databases">
        <title>Genomic Encyclopedia of Type Strains, Phase IV (KMG-IV): sequencing the most valuable type-strain genomes for metagenomic binning, comparative biology and taxonomic classification.</title>
        <authorList>
            <person name="Goeker M."/>
        </authorList>
    </citation>
    <scope>NUCLEOTIDE SEQUENCE [LARGE SCALE GENOMIC DNA]</scope>
    <source>
        <strain evidence="3 4">DSM 12251</strain>
    </source>
</reference>
<feature type="domain" description="Sialidase" evidence="2">
    <location>
        <begin position="326"/>
        <end position="635"/>
    </location>
</feature>
<proteinExistence type="predicted"/>
<dbReference type="PANTHER" id="PTHR23150">
    <property type="entry name" value="SULFATASE MODIFYING FACTOR 1, 2"/>
    <property type="match status" value="1"/>
</dbReference>
<dbReference type="Pfam" id="PF13088">
    <property type="entry name" value="BNR_2"/>
    <property type="match status" value="1"/>
</dbReference>
<dbReference type="Pfam" id="PF03781">
    <property type="entry name" value="FGE-sulfatase"/>
    <property type="match status" value="1"/>
</dbReference>
<dbReference type="Proteomes" id="UP000534294">
    <property type="component" value="Unassembled WGS sequence"/>
</dbReference>
<protein>
    <submittedName>
        <fullName evidence="3">Formylglycine-generating enzyme required for sulfatase activity</fullName>
    </submittedName>
</protein>